<accession>A0ABS7DJ74</accession>
<evidence type="ECO:0000256" key="1">
    <source>
        <dbReference type="ARBA" id="ARBA00022679"/>
    </source>
</evidence>
<evidence type="ECO:0000259" key="7">
    <source>
        <dbReference type="Pfam" id="PF02782"/>
    </source>
</evidence>
<dbReference type="NCBIfam" id="NF003154">
    <property type="entry name" value="PRK04123.1"/>
    <property type="match status" value="1"/>
</dbReference>
<dbReference type="Gene3D" id="1.20.58.2240">
    <property type="match status" value="1"/>
</dbReference>
<evidence type="ECO:0000256" key="5">
    <source>
        <dbReference type="ARBA" id="ARBA00022935"/>
    </source>
</evidence>
<sequence>METKLVIGADFGSDSVRAIVVNAITGETNGEAVCAYPRWAEGKYCEPENYQFRQHPLDYLESFEKCVKQAVLACGPSAGEHVYAISVDTTGSTPCPVNREGVPLALLDEFHENPNAMFHLWKDHTAIKEAQEINDRLSNFHGVDYLKFQGTYSSEWWWAKILHTSRIDPRVKEAAWSWVEHSDWIPAVLTHRTDPLAMYRCSCAAGHKALWNSEFNGLPPTDCLSSIDPYLGVVTRHYGSGPQNAGTCLGTISKEWADKLGISEKTVVGGSSFDAHAGAVGAGIKPTTLVKVVGTSTVDMLIEKYDNLKGKNLKQLCGQAEDSIIPGYVGIEASQAAFGDIFAWLRKTLMWPTHNILNHTSLITDEQKEKLTEELQEKMISTLEKNIHSVPEVSSIVALDWFNGRRYPNINETLQSGIYGLKLGTEAPDIFEALSMAACFGSKTIFDSLVSAGIEIKEIIAVGGIARKSSYSMQLMADVLNRPIHISAATQACARGAAIYASVAAGIYPSIPEAQAHICEDYITNYYPREEYVVAYAKTYEKFLKFGNFVEFGGQQ</sequence>
<reference evidence="8 9" key="1">
    <citation type="submission" date="2021-03" db="EMBL/GenBank/DDBJ databases">
        <title>Caproiciproducens sp. nov. isolated from feces of cow.</title>
        <authorList>
            <person name="Choi J.-Y."/>
        </authorList>
    </citation>
    <scope>NUCLEOTIDE SEQUENCE [LARGE SCALE GENOMIC DNA]</scope>
    <source>
        <strain evidence="8 9">AGMB10547</strain>
    </source>
</reference>
<dbReference type="InterPro" id="IPR018485">
    <property type="entry name" value="FGGY_C"/>
</dbReference>
<gene>
    <name evidence="8" type="ORF">J5W02_00860</name>
</gene>
<evidence type="ECO:0000256" key="6">
    <source>
        <dbReference type="ARBA" id="ARBA00023277"/>
    </source>
</evidence>
<keyword evidence="6" id="KW-0119">Carbohydrate metabolism</keyword>
<dbReference type="GO" id="GO:0008741">
    <property type="term" value="F:ribulokinase activity"/>
    <property type="evidence" value="ECO:0007669"/>
    <property type="project" value="UniProtKB-EC"/>
</dbReference>
<keyword evidence="2" id="KW-0547">Nucleotide-binding</keyword>
<comment type="caution">
    <text evidence="8">The sequence shown here is derived from an EMBL/GenBank/DDBJ whole genome shotgun (WGS) entry which is preliminary data.</text>
</comment>
<keyword evidence="3" id="KW-0418">Kinase</keyword>
<dbReference type="InterPro" id="IPR043129">
    <property type="entry name" value="ATPase_NBD"/>
</dbReference>
<dbReference type="Pfam" id="PF02782">
    <property type="entry name" value="FGGY_C"/>
    <property type="match status" value="1"/>
</dbReference>
<keyword evidence="9" id="KW-1185">Reference proteome</keyword>
<dbReference type="PANTHER" id="PTHR43435:SF4">
    <property type="entry name" value="FGGY CARBOHYDRATE KINASE DOMAIN-CONTAINING PROTEIN"/>
    <property type="match status" value="1"/>
</dbReference>
<keyword evidence="5" id="KW-0054">Arabinose catabolism</keyword>
<organism evidence="8 9">
    <name type="scientific">Caproiciproducens faecalis</name>
    <dbReference type="NCBI Taxonomy" id="2820301"/>
    <lineage>
        <taxon>Bacteria</taxon>
        <taxon>Bacillati</taxon>
        <taxon>Bacillota</taxon>
        <taxon>Clostridia</taxon>
        <taxon>Eubacteriales</taxon>
        <taxon>Acutalibacteraceae</taxon>
        <taxon>Caproiciproducens</taxon>
    </lineage>
</organism>
<evidence type="ECO:0000256" key="2">
    <source>
        <dbReference type="ARBA" id="ARBA00022741"/>
    </source>
</evidence>
<feature type="domain" description="Carbohydrate kinase FGGY C-terminal" evidence="7">
    <location>
        <begin position="290"/>
        <end position="505"/>
    </location>
</feature>
<evidence type="ECO:0000256" key="4">
    <source>
        <dbReference type="ARBA" id="ARBA00022840"/>
    </source>
</evidence>
<keyword evidence="1 8" id="KW-0808">Transferase</keyword>
<keyword evidence="4" id="KW-0067">ATP-binding</keyword>
<dbReference type="SUPFAM" id="SSF53067">
    <property type="entry name" value="Actin-like ATPase domain"/>
    <property type="match status" value="2"/>
</dbReference>
<dbReference type="CDD" id="cd07781">
    <property type="entry name" value="ASKHA_NBD_FGGY_L-RBK"/>
    <property type="match status" value="1"/>
</dbReference>
<protein>
    <submittedName>
        <fullName evidence="8">Ribulokinase</fullName>
        <ecNumber evidence="8">2.7.1.16</ecNumber>
    </submittedName>
</protein>
<evidence type="ECO:0000313" key="8">
    <source>
        <dbReference type="EMBL" id="MBW7571347.1"/>
    </source>
</evidence>
<dbReference type="EC" id="2.7.1.16" evidence="8"/>
<evidence type="ECO:0000313" key="9">
    <source>
        <dbReference type="Proteomes" id="UP000719942"/>
    </source>
</evidence>
<dbReference type="Proteomes" id="UP000719942">
    <property type="component" value="Unassembled WGS sequence"/>
</dbReference>
<dbReference type="RefSeq" id="WP_219938557.1">
    <property type="nucleotide sequence ID" value="NZ_JAGFNZ010000001.1"/>
</dbReference>
<dbReference type="EMBL" id="JAGFNZ010000001">
    <property type="protein sequence ID" value="MBW7571347.1"/>
    <property type="molecule type" value="Genomic_DNA"/>
</dbReference>
<proteinExistence type="predicted"/>
<name>A0ABS7DJ74_9FIRM</name>
<dbReference type="PANTHER" id="PTHR43435">
    <property type="entry name" value="RIBULOKINASE"/>
    <property type="match status" value="1"/>
</dbReference>
<dbReference type="Gene3D" id="3.30.420.40">
    <property type="match status" value="1"/>
</dbReference>
<evidence type="ECO:0000256" key="3">
    <source>
        <dbReference type="ARBA" id="ARBA00022777"/>
    </source>
</evidence>
<dbReference type="InterPro" id="IPR005929">
    <property type="entry name" value="Ribulokinase"/>
</dbReference>